<sequence>MLDSVEVYDPEKNTWYELNSHLDSPSMGVGVCTHGGQLWVIGGMAQSKGGKIDLVKDVKRYDPNNQSVNNFWFSNGQSVRNSSGEEIRKRAARVGLVQRFMSCDTSEGNAMIGCFIYSGEKPSLSTAKRAVGGIANGLSVCVSALWER</sequence>
<reference evidence="2 3" key="1">
    <citation type="submission" date="2021-06" db="EMBL/GenBank/DDBJ databases">
        <title>Caerostris extrusa draft genome.</title>
        <authorList>
            <person name="Kono N."/>
            <person name="Arakawa K."/>
        </authorList>
    </citation>
    <scope>NUCLEOTIDE SEQUENCE [LARGE SCALE GENOMIC DNA]</scope>
</reference>
<keyword evidence="1" id="KW-0880">Kelch repeat</keyword>
<dbReference type="AlphaFoldDB" id="A0AAV4RHL4"/>
<comment type="caution">
    <text evidence="2">The sequence shown here is derived from an EMBL/GenBank/DDBJ whole genome shotgun (WGS) entry which is preliminary data.</text>
</comment>
<dbReference type="SUPFAM" id="SSF117281">
    <property type="entry name" value="Kelch motif"/>
    <property type="match status" value="1"/>
</dbReference>
<evidence type="ECO:0000313" key="2">
    <source>
        <dbReference type="EMBL" id="GIY21818.1"/>
    </source>
</evidence>
<dbReference type="Proteomes" id="UP001054945">
    <property type="component" value="Unassembled WGS sequence"/>
</dbReference>
<evidence type="ECO:0000313" key="3">
    <source>
        <dbReference type="Proteomes" id="UP001054945"/>
    </source>
</evidence>
<protein>
    <submittedName>
        <fullName evidence="2">Uncharacterized protein</fullName>
    </submittedName>
</protein>
<keyword evidence="3" id="KW-1185">Reference proteome</keyword>
<evidence type="ECO:0000256" key="1">
    <source>
        <dbReference type="ARBA" id="ARBA00022441"/>
    </source>
</evidence>
<organism evidence="2 3">
    <name type="scientific">Caerostris extrusa</name>
    <name type="common">Bark spider</name>
    <name type="synonym">Caerostris bankana</name>
    <dbReference type="NCBI Taxonomy" id="172846"/>
    <lineage>
        <taxon>Eukaryota</taxon>
        <taxon>Metazoa</taxon>
        <taxon>Ecdysozoa</taxon>
        <taxon>Arthropoda</taxon>
        <taxon>Chelicerata</taxon>
        <taxon>Arachnida</taxon>
        <taxon>Araneae</taxon>
        <taxon>Araneomorphae</taxon>
        <taxon>Entelegynae</taxon>
        <taxon>Araneoidea</taxon>
        <taxon>Araneidae</taxon>
        <taxon>Caerostris</taxon>
    </lineage>
</organism>
<dbReference type="InterPro" id="IPR015915">
    <property type="entry name" value="Kelch-typ_b-propeller"/>
</dbReference>
<gene>
    <name evidence="2" type="primary">AVEN_249252_1</name>
    <name evidence="2" type="ORF">CEXT_371031</name>
</gene>
<name>A0AAV4RHL4_CAEEX</name>
<dbReference type="Pfam" id="PF01344">
    <property type="entry name" value="Kelch_1"/>
    <property type="match status" value="1"/>
</dbReference>
<proteinExistence type="predicted"/>
<accession>A0AAV4RHL4</accession>
<dbReference type="InterPro" id="IPR006652">
    <property type="entry name" value="Kelch_1"/>
</dbReference>
<dbReference type="Gene3D" id="2.120.10.80">
    <property type="entry name" value="Kelch-type beta propeller"/>
    <property type="match status" value="1"/>
</dbReference>
<dbReference type="EMBL" id="BPLR01008058">
    <property type="protein sequence ID" value="GIY21818.1"/>
    <property type="molecule type" value="Genomic_DNA"/>
</dbReference>